<keyword evidence="4" id="KW-1185">Reference proteome</keyword>
<feature type="domain" description="DUF6594" evidence="2">
    <location>
        <begin position="13"/>
        <end position="297"/>
    </location>
</feature>
<sequence>MQKKRMDDSPEGYSRIATFQSSDCNFLLYRGFGYLHCRVLSALQHDIERLEKRLDSLDHWDKTHGDEAKLESQTRDEIDSARQRANKSLAAHFTQTRPEVLAELKLKLVEYDEVLLKTRDVCALQRPSGRDYASVRNWFRMNEPIIQQEMNFVRRKEDLITLRTGREYASFDSLVECGLSRLDSVLVRHFKCHGIRNMFLTPELRAKSSDEDIHYYAPERVETLVNAIITGIIFILLILPVVAMYELSDIGRRASPFEAIGILIIFTLLFGGAMSALTEARRQELFAASAAYCAVLVVFIGNFSTQTVVLVKQ</sequence>
<evidence type="ECO:0000256" key="1">
    <source>
        <dbReference type="SAM" id="Phobius"/>
    </source>
</evidence>
<proteinExistence type="predicted"/>
<organism evidence="3 4">
    <name type="scientific">Oleoguttula mirabilis</name>
    <dbReference type="NCBI Taxonomy" id="1507867"/>
    <lineage>
        <taxon>Eukaryota</taxon>
        <taxon>Fungi</taxon>
        <taxon>Dikarya</taxon>
        <taxon>Ascomycota</taxon>
        <taxon>Pezizomycotina</taxon>
        <taxon>Dothideomycetes</taxon>
        <taxon>Dothideomycetidae</taxon>
        <taxon>Mycosphaerellales</taxon>
        <taxon>Teratosphaeriaceae</taxon>
        <taxon>Oleoguttula</taxon>
    </lineage>
</organism>
<dbReference type="AlphaFoldDB" id="A0AAV9J782"/>
<evidence type="ECO:0000313" key="3">
    <source>
        <dbReference type="EMBL" id="KAK4540552.1"/>
    </source>
</evidence>
<keyword evidence="1" id="KW-1133">Transmembrane helix</keyword>
<keyword evidence="1" id="KW-0812">Transmembrane</keyword>
<protein>
    <recommendedName>
        <fullName evidence="2">DUF6594 domain-containing protein</fullName>
    </recommendedName>
</protein>
<feature type="transmembrane region" description="Helical" evidence="1">
    <location>
        <begin position="285"/>
        <end position="304"/>
    </location>
</feature>
<dbReference type="Pfam" id="PF20237">
    <property type="entry name" value="DUF6594"/>
    <property type="match status" value="1"/>
</dbReference>
<comment type="caution">
    <text evidence="3">The sequence shown here is derived from an EMBL/GenBank/DDBJ whole genome shotgun (WGS) entry which is preliminary data.</text>
</comment>
<dbReference type="InterPro" id="IPR046529">
    <property type="entry name" value="DUF6594"/>
</dbReference>
<dbReference type="EMBL" id="JAVFHQ010000065">
    <property type="protein sequence ID" value="KAK4540552.1"/>
    <property type="molecule type" value="Genomic_DNA"/>
</dbReference>
<reference evidence="3 4" key="1">
    <citation type="submission" date="2021-11" db="EMBL/GenBank/DDBJ databases">
        <title>Black yeast isolated from Biological Soil Crust.</title>
        <authorList>
            <person name="Kurbessoian T."/>
        </authorList>
    </citation>
    <scope>NUCLEOTIDE SEQUENCE [LARGE SCALE GENOMIC DNA]</scope>
    <source>
        <strain evidence="3 4">CCFEE 5522</strain>
    </source>
</reference>
<name>A0AAV9J782_9PEZI</name>
<keyword evidence="1" id="KW-0472">Membrane</keyword>
<evidence type="ECO:0000313" key="4">
    <source>
        <dbReference type="Proteomes" id="UP001324427"/>
    </source>
</evidence>
<feature type="transmembrane region" description="Helical" evidence="1">
    <location>
        <begin position="224"/>
        <end position="245"/>
    </location>
</feature>
<evidence type="ECO:0000259" key="2">
    <source>
        <dbReference type="Pfam" id="PF20237"/>
    </source>
</evidence>
<dbReference type="PANTHER" id="PTHR34502:SF3">
    <property type="entry name" value="DUF6594 DOMAIN-CONTAINING PROTEIN"/>
    <property type="match status" value="1"/>
</dbReference>
<gene>
    <name evidence="3" type="ORF">LTR36_009082</name>
</gene>
<feature type="transmembrane region" description="Helical" evidence="1">
    <location>
        <begin position="257"/>
        <end position="278"/>
    </location>
</feature>
<dbReference type="PANTHER" id="PTHR34502">
    <property type="entry name" value="DUF6594 DOMAIN-CONTAINING PROTEIN-RELATED"/>
    <property type="match status" value="1"/>
</dbReference>
<accession>A0AAV9J782</accession>
<dbReference type="Proteomes" id="UP001324427">
    <property type="component" value="Unassembled WGS sequence"/>
</dbReference>